<dbReference type="Pfam" id="PF13692">
    <property type="entry name" value="Glyco_trans_1_4"/>
    <property type="match status" value="1"/>
</dbReference>
<dbReference type="Pfam" id="PF00534">
    <property type="entry name" value="Glycos_transf_1"/>
    <property type="match status" value="1"/>
</dbReference>
<dbReference type="CDD" id="cd03801">
    <property type="entry name" value="GT4_PimA-like"/>
    <property type="match status" value="2"/>
</dbReference>
<dbReference type="Pfam" id="PF13439">
    <property type="entry name" value="Glyco_transf_4"/>
    <property type="match status" value="1"/>
</dbReference>
<evidence type="ECO:0008006" key="5">
    <source>
        <dbReference type="Google" id="ProtNLM"/>
    </source>
</evidence>
<dbReference type="KEGG" id="fwa:DCMF_25905"/>
<organism evidence="3 4">
    <name type="scientific">Formimonas warabiya</name>
    <dbReference type="NCBI Taxonomy" id="1761012"/>
    <lineage>
        <taxon>Bacteria</taxon>
        <taxon>Bacillati</taxon>
        <taxon>Bacillota</taxon>
        <taxon>Clostridia</taxon>
        <taxon>Eubacteriales</taxon>
        <taxon>Peptococcaceae</taxon>
        <taxon>Candidatus Formimonas</taxon>
    </lineage>
</organism>
<evidence type="ECO:0000259" key="2">
    <source>
        <dbReference type="Pfam" id="PF13439"/>
    </source>
</evidence>
<dbReference type="AlphaFoldDB" id="A0A3G1KZ97"/>
<feature type="domain" description="Glycosyl transferase family 1" evidence="1">
    <location>
        <begin position="161"/>
        <end position="316"/>
    </location>
</feature>
<dbReference type="OrthoDB" id="9802525at2"/>
<evidence type="ECO:0000313" key="4">
    <source>
        <dbReference type="Proteomes" id="UP000323521"/>
    </source>
</evidence>
<dbReference type="PANTHER" id="PTHR12526">
    <property type="entry name" value="GLYCOSYLTRANSFERASE"/>
    <property type="match status" value="1"/>
</dbReference>
<keyword evidence="4" id="KW-1185">Reference proteome</keyword>
<evidence type="ECO:0000313" key="3">
    <source>
        <dbReference type="EMBL" id="ATW27730.1"/>
    </source>
</evidence>
<feature type="domain" description="Glycosyltransferase subfamily 4-like N-terminal" evidence="2">
    <location>
        <begin position="360"/>
        <end position="556"/>
    </location>
</feature>
<dbReference type="InterPro" id="IPR028098">
    <property type="entry name" value="Glyco_trans_4-like_N"/>
</dbReference>
<dbReference type="PANTHER" id="PTHR12526:SF600">
    <property type="entry name" value="GLYCOSYL TRANSFERASE GROUP 1"/>
    <property type="match status" value="1"/>
</dbReference>
<dbReference type="EMBL" id="CP017634">
    <property type="protein sequence ID" value="ATW27730.1"/>
    <property type="molecule type" value="Genomic_DNA"/>
</dbReference>
<reference evidence="3 4" key="1">
    <citation type="submission" date="2016-10" db="EMBL/GenBank/DDBJ databases">
        <title>Complete Genome Sequence of Peptococcaceae strain DCMF.</title>
        <authorList>
            <person name="Edwards R.J."/>
            <person name="Holland S.I."/>
            <person name="Deshpande N.P."/>
            <person name="Wong Y.K."/>
            <person name="Ertan H."/>
            <person name="Manefield M."/>
            <person name="Russell T.L."/>
            <person name="Lee M.J."/>
        </authorList>
    </citation>
    <scope>NUCLEOTIDE SEQUENCE [LARGE SCALE GENOMIC DNA]</scope>
    <source>
        <strain evidence="3 4">DCMF</strain>
    </source>
</reference>
<accession>A0A3G1KZ97</accession>
<name>A0A3G1KZ97_FORW1</name>
<proteinExistence type="predicted"/>
<dbReference type="GO" id="GO:0016757">
    <property type="term" value="F:glycosyltransferase activity"/>
    <property type="evidence" value="ECO:0007669"/>
    <property type="project" value="InterPro"/>
</dbReference>
<sequence>MKIALVGPKSVPYVFGGMDRFYNGLIQSLIEEGHNADLILIPVDENSFEGILKGYHDFYYLNLDQYDLVISCKAPSFMIQHKCHLNYLNHRMRVFYDLYSYRDYQHELNKKLIQKLDNWALSPERIKKQFAIGETVANRLKKWGGLSSQVVYHPTNLNSFKTGKYEYFLAVSRLHHLKRVDLIIEAFKLFPSDYAIELHVVGEGPEEQQLKKLAATDSRIKFIGRVSDDRLVNEYADALAVLFTPVNEDLGMVTIEAFMSKKAVVTCTDSGEPAVIIKHLENGMIAQPNPDSIFFTMQYLLDHRDQASLMGEAGYQIAQKITWRNVVRTLLDGVEKEIQAKTEKSAKVVITDNQILDPPVGGGRIRIYNLFRNLPDKFDCTYVGTYDWLGPSYREQQLAPTLREVVTPLTVPHFAFDRIFHRLTGRKVTIDVTIPWLLRFSPKYQRVLKENLLNASVVVVSHPWVYPYVKRAIKNLGNKPVLVYDSHNCEYVVKKQILGDSLIGRMLVRNIFSVEKQLCQEADIIFVCSSEDVGKFGDHYRVSKEKMVLIPNGVMVDEILPSKQEEKVRCKQDLGLPPNICGVFVGSNYDPNVDAVKFIVDILAPQLPYVNFLIVGGVGEGFLQAMADSNELPNNVKIYGIVDDEKRNLVYKAADFAVNPMFRGSGTNIKMFDFMSAKLPVVSTPTGARGIDAEYGKDFIVCAPEQMLTNIQSLLSQHEKMEQMGENARRLVEKLYDWKVIGQKAGEVLQGFLGEG</sequence>
<dbReference type="RefSeq" id="WP_148137107.1">
    <property type="nucleotide sequence ID" value="NZ_CP017634.1"/>
</dbReference>
<protein>
    <recommendedName>
        <fullName evidence="5">Glycosyltransferase</fullName>
    </recommendedName>
</protein>
<gene>
    <name evidence="3" type="ORF">DCMF_25905</name>
</gene>
<dbReference type="InterPro" id="IPR001296">
    <property type="entry name" value="Glyco_trans_1"/>
</dbReference>
<dbReference type="Gene3D" id="3.40.50.2000">
    <property type="entry name" value="Glycogen Phosphorylase B"/>
    <property type="match status" value="4"/>
</dbReference>
<dbReference type="SUPFAM" id="SSF53756">
    <property type="entry name" value="UDP-Glycosyltransferase/glycogen phosphorylase"/>
    <property type="match status" value="2"/>
</dbReference>
<dbReference type="Proteomes" id="UP000323521">
    <property type="component" value="Chromosome"/>
</dbReference>
<evidence type="ECO:0000259" key="1">
    <source>
        <dbReference type="Pfam" id="PF00534"/>
    </source>
</evidence>